<proteinExistence type="predicted"/>
<dbReference type="Proteomes" id="UP000288351">
    <property type="component" value="Unassembled WGS sequence"/>
</dbReference>
<evidence type="ECO:0000259" key="2">
    <source>
        <dbReference type="PROSITE" id="PS51898"/>
    </source>
</evidence>
<dbReference type="AlphaFoldDB" id="A0A401R3E7"/>
<keyword evidence="1" id="KW-0233">DNA recombination</keyword>
<dbReference type="InterPro" id="IPR013762">
    <property type="entry name" value="Integrase-like_cat_sf"/>
</dbReference>
<gene>
    <name evidence="3" type="ORF">SALB_04916</name>
</gene>
<organism evidence="3 4">
    <name type="scientific">Streptomyces noursei</name>
    <name type="common">Streptomyces albulus</name>
    <dbReference type="NCBI Taxonomy" id="1971"/>
    <lineage>
        <taxon>Bacteria</taxon>
        <taxon>Bacillati</taxon>
        <taxon>Actinomycetota</taxon>
        <taxon>Actinomycetes</taxon>
        <taxon>Kitasatosporales</taxon>
        <taxon>Streptomycetaceae</taxon>
        <taxon>Streptomyces</taxon>
    </lineage>
</organism>
<dbReference type="GO" id="GO:0015074">
    <property type="term" value="P:DNA integration"/>
    <property type="evidence" value="ECO:0007669"/>
    <property type="project" value="InterPro"/>
</dbReference>
<dbReference type="GO" id="GO:0003677">
    <property type="term" value="F:DNA binding"/>
    <property type="evidence" value="ECO:0007669"/>
    <property type="project" value="InterPro"/>
</dbReference>
<dbReference type="InterPro" id="IPR011010">
    <property type="entry name" value="DNA_brk_join_enz"/>
</dbReference>
<dbReference type="InterPro" id="IPR002104">
    <property type="entry name" value="Integrase_catalytic"/>
</dbReference>
<dbReference type="PROSITE" id="PS51898">
    <property type="entry name" value="TYR_RECOMBINASE"/>
    <property type="match status" value="1"/>
</dbReference>
<evidence type="ECO:0000313" key="4">
    <source>
        <dbReference type="Proteomes" id="UP000288351"/>
    </source>
</evidence>
<dbReference type="SUPFAM" id="SSF56349">
    <property type="entry name" value="DNA breaking-rejoining enzymes"/>
    <property type="match status" value="1"/>
</dbReference>
<dbReference type="GO" id="GO:0006310">
    <property type="term" value="P:DNA recombination"/>
    <property type="evidence" value="ECO:0007669"/>
    <property type="project" value="UniProtKB-KW"/>
</dbReference>
<dbReference type="InterPro" id="IPR050090">
    <property type="entry name" value="Tyrosine_recombinase_XerCD"/>
</dbReference>
<sequence length="245" mass="27348">METAADDELIRRNPCRIKGAGKETAAEREIATVAQVDAMANAVGPRWRLMVYLGAYGPMRPEEQAELRRKDVDLDRMTIRVRQAAPELTTGRRVVGDTKSEAGKRVVVLPQFLHKDLRRHLDWYAEKGQDGLLFVGEKGAPFRRSSFGRKWRRARVAAGLPENFRPYDLRHTGHTLATRSGATLRDTMARAGQSSEKAAMIYQHSDLDRQTEVAGGLDQMVRAARRKAVEQANERSGGAEVVRGA</sequence>
<dbReference type="Gene3D" id="1.10.443.10">
    <property type="entry name" value="Intergrase catalytic core"/>
    <property type="match status" value="1"/>
</dbReference>
<dbReference type="PANTHER" id="PTHR30349:SF64">
    <property type="entry name" value="PROPHAGE INTEGRASE INTD-RELATED"/>
    <property type="match status" value="1"/>
</dbReference>
<dbReference type="Pfam" id="PF00589">
    <property type="entry name" value="Phage_integrase"/>
    <property type="match status" value="1"/>
</dbReference>
<dbReference type="PANTHER" id="PTHR30349">
    <property type="entry name" value="PHAGE INTEGRASE-RELATED"/>
    <property type="match status" value="1"/>
</dbReference>
<feature type="domain" description="Tyr recombinase" evidence="2">
    <location>
        <begin position="26"/>
        <end position="215"/>
    </location>
</feature>
<dbReference type="CDD" id="cd01189">
    <property type="entry name" value="INT_ICEBs1_C_like"/>
    <property type="match status" value="1"/>
</dbReference>
<reference evidence="3 4" key="1">
    <citation type="journal article" date="2019" name="Microbiol. Resour. Announc.">
        <title>Draft Genome Sequence of the Most Traditional epsilon-Poly-l-Lysine Producer, Streptomyces albulus NBRC14147.</title>
        <authorList>
            <person name="Yamanaka K."/>
            <person name="Hamano Y."/>
        </authorList>
    </citation>
    <scope>NUCLEOTIDE SEQUENCE [LARGE SCALE GENOMIC DNA]</scope>
    <source>
        <strain evidence="3 4">NBRC 14147</strain>
    </source>
</reference>
<dbReference type="EMBL" id="BHXC01000006">
    <property type="protein sequence ID" value="GCB92157.1"/>
    <property type="molecule type" value="Genomic_DNA"/>
</dbReference>
<comment type="caution">
    <text evidence="3">The sequence shown here is derived from an EMBL/GenBank/DDBJ whole genome shotgun (WGS) entry which is preliminary data.</text>
</comment>
<protein>
    <submittedName>
        <fullName evidence="3">Putative prophage phiRv2 integrase</fullName>
    </submittedName>
</protein>
<accession>A0A401R3E7</accession>
<evidence type="ECO:0000313" key="3">
    <source>
        <dbReference type="EMBL" id="GCB92157.1"/>
    </source>
</evidence>
<name>A0A401R3E7_STRNR</name>
<evidence type="ECO:0000256" key="1">
    <source>
        <dbReference type="ARBA" id="ARBA00023172"/>
    </source>
</evidence>